<protein>
    <submittedName>
        <fullName evidence="1">Uncharacterized protein</fullName>
    </submittedName>
</protein>
<dbReference type="AlphaFoldDB" id="A0A0F9AUZ6"/>
<proteinExistence type="predicted"/>
<sequence length="82" mass="9358">MLPDSEILCELHCQEEDATQIKTLLNAADERLLLTVFAVPRWDGYDWNEWSDEDNDLCELMVQMARQGFSVAHALAVTADFV</sequence>
<accession>A0A0F9AUZ6</accession>
<gene>
    <name evidence="1" type="ORF">LCGC14_2804740</name>
</gene>
<reference evidence="1" key="1">
    <citation type="journal article" date="2015" name="Nature">
        <title>Complex archaea that bridge the gap between prokaryotes and eukaryotes.</title>
        <authorList>
            <person name="Spang A."/>
            <person name="Saw J.H."/>
            <person name="Jorgensen S.L."/>
            <person name="Zaremba-Niedzwiedzka K."/>
            <person name="Martijn J."/>
            <person name="Lind A.E."/>
            <person name="van Eijk R."/>
            <person name="Schleper C."/>
            <person name="Guy L."/>
            <person name="Ettema T.J."/>
        </authorList>
    </citation>
    <scope>NUCLEOTIDE SEQUENCE</scope>
</reference>
<name>A0A0F9AUZ6_9ZZZZ</name>
<organism evidence="1">
    <name type="scientific">marine sediment metagenome</name>
    <dbReference type="NCBI Taxonomy" id="412755"/>
    <lineage>
        <taxon>unclassified sequences</taxon>
        <taxon>metagenomes</taxon>
        <taxon>ecological metagenomes</taxon>
    </lineage>
</organism>
<comment type="caution">
    <text evidence="1">The sequence shown here is derived from an EMBL/GenBank/DDBJ whole genome shotgun (WGS) entry which is preliminary data.</text>
</comment>
<feature type="non-terminal residue" evidence="1">
    <location>
        <position position="82"/>
    </location>
</feature>
<evidence type="ECO:0000313" key="1">
    <source>
        <dbReference type="EMBL" id="KKK82304.1"/>
    </source>
</evidence>
<dbReference type="EMBL" id="LAZR01052733">
    <property type="protein sequence ID" value="KKK82304.1"/>
    <property type="molecule type" value="Genomic_DNA"/>
</dbReference>